<dbReference type="Pfam" id="PF00106">
    <property type="entry name" value="adh_short"/>
    <property type="match status" value="1"/>
</dbReference>
<dbReference type="PANTHER" id="PTHR43943:SF15">
    <property type="entry name" value="DEHYDROGENASE_REDUCTASE MEMBER 2"/>
    <property type="match status" value="1"/>
</dbReference>
<feature type="non-terminal residue" evidence="3">
    <location>
        <position position="96"/>
    </location>
</feature>
<reference evidence="3 4" key="1">
    <citation type="journal article" date="2020" name="Mol. Biol. Evol.">
        <title>Interspecific Gene Flow and the Evolution of Specialization in Black and White Rhinoceros.</title>
        <authorList>
            <person name="Moodley Y."/>
            <person name="Westbury M.V."/>
            <person name="Russo I.M."/>
            <person name="Gopalakrishnan S."/>
            <person name="Rakotoarivelo A."/>
            <person name="Olsen R.A."/>
            <person name="Prost S."/>
            <person name="Tunstall T."/>
            <person name="Ryder O.A."/>
            <person name="Dalen L."/>
            <person name="Bruford M.W."/>
        </authorList>
    </citation>
    <scope>NUCLEOTIDE SEQUENCE [LARGE SCALE GENOMIC DNA]</scope>
    <source>
        <strain evidence="3">SBR-YM</strain>
        <tissue evidence="3">Skin</tissue>
    </source>
</reference>
<proteinExistence type="inferred from homology"/>
<evidence type="ECO:0000313" key="4">
    <source>
        <dbReference type="Proteomes" id="UP000551758"/>
    </source>
</evidence>
<dbReference type="InterPro" id="IPR036291">
    <property type="entry name" value="NAD(P)-bd_dom_sf"/>
</dbReference>
<accession>A0A7J7FCH6</accession>
<comment type="similarity">
    <text evidence="1">Belongs to the short-chain dehydrogenases/reductases (SDR) family.</text>
</comment>
<feature type="region of interest" description="Disordered" evidence="2">
    <location>
        <begin position="1"/>
        <end position="20"/>
    </location>
</feature>
<evidence type="ECO:0000256" key="2">
    <source>
        <dbReference type="SAM" id="MobiDB-lite"/>
    </source>
</evidence>
<dbReference type="GO" id="GO:0004090">
    <property type="term" value="F:carbonyl reductase (NADPH) activity"/>
    <property type="evidence" value="ECO:0007669"/>
    <property type="project" value="TreeGrafter"/>
</dbReference>
<evidence type="ECO:0000313" key="3">
    <source>
        <dbReference type="EMBL" id="KAF5925739.1"/>
    </source>
</evidence>
<dbReference type="SUPFAM" id="SSF51735">
    <property type="entry name" value="NAD(P)-binding Rossmann-fold domains"/>
    <property type="match status" value="1"/>
</dbReference>
<dbReference type="AlphaFoldDB" id="A0A7J7FCH6"/>
<evidence type="ECO:0000256" key="1">
    <source>
        <dbReference type="ARBA" id="ARBA00006484"/>
    </source>
</evidence>
<comment type="caution">
    <text evidence="3">The sequence shown here is derived from an EMBL/GenBank/DDBJ whole genome shotgun (WGS) entry which is preliminary data.</text>
</comment>
<keyword evidence="4" id="KW-1185">Reference proteome</keyword>
<dbReference type="Proteomes" id="UP000551758">
    <property type="component" value="Unassembled WGS sequence"/>
</dbReference>
<dbReference type="EMBL" id="JACDTQ010000812">
    <property type="protein sequence ID" value="KAF5925739.1"/>
    <property type="molecule type" value="Genomic_DNA"/>
</dbReference>
<dbReference type="InterPro" id="IPR002347">
    <property type="entry name" value="SDR_fam"/>
</dbReference>
<sequence>MKSSQSKALQDRLCHRPPSVQDGAHVMVSSQKQQNVDRAVAALQGEGLSVMGIVCHVGKTKDQERLVAMALEHCGGADFLVCVAGVNPLVGSTLES</sequence>
<dbReference type="Gene3D" id="3.40.50.720">
    <property type="entry name" value="NAD(P)-binding Rossmann-like Domain"/>
    <property type="match status" value="1"/>
</dbReference>
<protein>
    <submittedName>
        <fullName evidence="3">Uncharacterized protein</fullName>
    </submittedName>
</protein>
<organism evidence="3 4">
    <name type="scientific">Diceros bicornis minor</name>
    <name type="common">South-central black rhinoceros</name>
    <dbReference type="NCBI Taxonomy" id="77932"/>
    <lineage>
        <taxon>Eukaryota</taxon>
        <taxon>Metazoa</taxon>
        <taxon>Chordata</taxon>
        <taxon>Craniata</taxon>
        <taxon>Vertebrata</taxon>
        <taxon>Euteleostomi</taxon>
        <taxon>Mammalia</taxon>
        <taxon>Eutheria</taxon>
        <taxon>Laurasiatheria</taxon>
        <taxon>Perissodactyla</taxon>
        <taxon>Rhinocerotidae</taxon>
        <taxon>Diceros</taxon>
    </lineage>
</organism>
<dbReference type="PANTHER" id="PTHR43943">
    <property type="entry name" value="DEHYDROGENASE/REDUCTASE (SDR FAMILY) MEMBER 4"/>
    <property type="match status" value="1"/>
</dbReference>
<name>A0A7J7FCH6_DICBM</name>
<gene>
    <name evidence="3" type="ORF">HPG69_002189</name>
</gene>